<gene>
    <name evidence="1" type="ORF">IWW38_002726</name>
</gene>
<dbReference type="EMBL" id="JANBVB010000475">
    <property type="protein sequence ID" value="KAJ2893948.1"/>
    <property type="molecule type" value="Genomic_DNA"/>
</dbReference>
<evidence type="ECO:0000313" key="2">
    <source>
        <dbReference type="Proteomes" id="UP001139981"/>
    </source>
</evidence>
<keyword evidence="2" id="KW-1185">Reference proteome</keyword>
<organism evidence="1 2">
    <name type="scientific">Coemansia aciculifera</name>
    <dbReference type="NCBI Taxonomy" id="417176"/>
    <lineage>
        <taxon>Eukaryota</taxon>
        <taxon>Fungi</taxon>
        <taxon>Fungi incertae sedis</taxon>
        <taxon>Zoopagomycota</taxon>
        <taxon>Kickxellomycotina</taxon>
        <taxon>Kickxellomycetes</taxon>
        <taxon>Kickxellales</taxon>
        <taxon>Kickxellaceae</taxon>
        <taxon>Coemansia</taxon>
    </lineage>
</organism>
<reference evidence="1" key="1">
    <citation type="submission" date="2022-07" db="EMBL/GenBank/DDBJ databases">
        <title>Phylogenomic reconstructions and comparative analyses of Kickxellomycotina fungi.</title>
        <authorList>
            <person name="Reynolds N.K."/>
            <person name="Stajich J.E."/>
            <person name="Barry K."/>
            <person name="Grigoriev I.V."/>
            <person name="Crous P."/>
            <person name="Smith M.E."/>
        </authorList>
    </citation>
    <scope>NUCLEOTIDE SEQUENCE</scope>
    <source>
        <strain evidence="1">CBS 190363</strain>
    </source>
</reference>
<dbReference type="Proteomes" id="UP001139981">
    <property type="component" value="Unassembled WGS sequence"/>
</dbReference>
<accession>A0ACC1M3R3</accession>
<proteinExistence type="predicted"/>
<feature type="non-terminal residue" evidence="1">
    <location>
        <position position="144"/>
    </location>
</feature>
<sequence length="144" mass="17369">MEEIDKEKQDIDKEKQDIDKEKQEIDKEKQDIEAVRKEVDFIARNMFRIDRSTPTIEEMETTRSEKRLEESLEYKQLGQEVQRKMESREITADEGRTMLDDKVVELKRYMTARYRRESRGKASASRKKVERDYLKLESKGWAKE</sequence>
<protein>
    <submittedName>
        <fullName evidence="1">Uncharacterized protein</fullName>
    </submittedName>
</protein>
<evidence type="ECO:0000313" key="1">
    <source>
        <dbReference type="EMBL" id="KAJ2893948.1"/>
    </source>
</evidence>
<comment type="caution">
    <text evidence="1">The sequence shown here is derived from an EMBL/GenBank/DDBJ whole genome shotgun (WGS) entry which is preliminary data.</text>
</comment>
<name>A0ACC1M3R3_9FUNG</name>